<name>B2B5T5_PODAN</name>
<dbReference type="KEGG" id="pan:PODANSg8377"/>
<proteinExistence type="predicted"/>
<reference evidence="2" key="2">
    <citation type="submission" date="2008-07" db="EMBL/GenBank/DDBJ databases">
        <authorList>
            <person name="Genoscope - CEA"/>
        </authorList>
    </citation>
    <scope>NUCLEOTIDE SEQUENCE</scope>
    <source>
        <strain evidence="2">S mat+</strain>
    </source>
</reference>
<feature type="region of interest" description="Disordered" evidence="1">
    <location>
        <begin position="87"/>
        <end position="118"/>
    </location>
</feature>
<sequence>MMTGRVVLWGVVGWANWARFGLEINKNKKNGYRNRKEQRHFQRGYEGQRGFWGGRKVEEVVEDKEHDYRKVLRESRVYAGRREFEGRREHKVRDYESRRDYGSRREHRERREYDDRRE</sequence>
<dbReference type="EMBL" id="CU640366">
    <property type="protein sequence ID" value="CAP73160.1"/>
    <property type="molecule type" value="Genomic_DNA"/>
</dbReference>
<evidence type="ECO:0000313" key="2">
    <source>
        <dbReference type="EMBL" id="CAP73160.1"/>
    </source>
</evidence>
<protein>
    <submittedName>
        <fullName evidence="2">Podospora anserina S mat+ genomic DNA chromosome 2, supercontig 2</fullName>
    </submittedName>
</protein>
<evidence type="ECO:0000256" key="1">
    <source>
        <dbReference type="SAM" id="MobiDB-lite"/>
    </source>
</evidence>
<dbReference type="HOGENOM" id="CLU_2074164_0_0_1"/>
<dbReference type="VEuPathDB" id="FungiDB:PODANS_2_5705"/>
<dbReference type="RefSeq" id="XP_001911335.1">
    <property type="nucleotide sequence ID" value="XM_001911300.1"/>
</dbReference>
<reference evidence="2" key="1">
    <citation type="journal article" date="2008" name="Genome Biol.">
        <title>The genome sequence of the model ascomycete fungus Podospora anserina.</title>
        <authorList>
            <person name="Espagne E."/>
            <person name="Lespinet O."/>
            <person name="Malagnac F."/>
            <person name="Da Silva C."/>
            <person name="Jaillon O."/>
            <person name="Porcel B.M."/>
            <person name="Couloux A."/>
            <person name="Aury J.-M."/>
            <person name="Segurens B."/>
            <person name="Poulain J."/>
            <person name="Anthouard V."/>
            <person name="Grossetete S."/>
            <person name="Khalili H."/>
            <person name="Coppin E."/>
            <person name="Dequard-Chablat M."/>
            <person name="Picard M."/>
            <person name="Contamine V."/>
            <person name="Arnaise S."/>
            <person name="Bourdais A."/>
            <person name="Berteaux-Lecellier V."/>
            <person name="Gautheret D."/>
            <person name="de Vries R.P."/>
            <person name="Battaglia E."/>
            <person name="Coutinho P.M."/>
            <person name="Danchin E.G.J."/>
            <person name="Henrissat B."/>
            <person name="El Khoury R."/>
            <person name="Sainsard-Chanet A."/>
            <person name="Boivin A."/>
            <person name="Pinan-Lucarre B."/>
            <person name="Sellem C.H."/>
            <person name="Debuchy R."/>
            <person name="Wincker P."/>
            <person name="Weissenbach J."/>
            <person name="Silar P."/>
        </authorList>
    </citation>
    <scope>NUCLEOTIDE SEQUENCE [LARGE SCALE GENOMIC DNA]</scope>
    <source>
        <strain evidence="2">S mat+</strain>
    </source>
</reference>
<accession>B2B5T5</accession>
<gene>
    <name evidence="2" type="ORF">PODANS_2_5705</name>
</gene>
<organism evidence="2">
    <name type="scientific">Podospora anserina (strain S / ATCC MYA-4624 / DSM 980 / FGSC 10383)</name>
    <name type="common">Pleurage anserina</name>
    <dbReference type="NCBI Taxonomy" id="515849"/>
    <lineage>
        <taxon>Eukaryota</taxon>
        <taxon>Fungi</taxon>
        <taxon>Dikarya</taxon>
        <taxon>Ascomycota</taxon>
        <taxon>Pezizomycotina</taxon>
        <taxon>Sordariomycetes</taxon>
        <taxon>Sordariomycetidae</taxon>
        <taxon>Sordariales</taxon>
        <taxon>Podosporaceae</taxon>
        <taxon>Podospora</taxon>
        <taxon>Podospora anserina</taxon>
    </lineage>
</organism>
<dbReference type="AlphaFoldDB" id="B2B5T5"/>
<dbReference type="GeneID" id="6196602"/>
<dbReference type="OrthoDB" id="10505189at2759"/>